<keyword evidence="1" id="KW-1133">Transmembrane helix</keyword>
<protein>
    <submittedName>
        <fullName evidence="2">Uncharacterized protein</fullName>
    </submittedName>
</protein>
<sequence length="292" mass="32619">MHTLLAAKAFFKTQVLHRVGIFNVFPVLLIALLLQGCGIPVSDKEFDETAEAKYLQTMFDSLVRQNYPGIEAAFDQRLTQADARQALQQMHALVPKEAPVKKLPVLWNFQSKVSFSGQGTSERTANVAFEYEYPSSRWLLVSAALSGEPGNFRIVGFHVDSLAASLAKTNAFTLQGKTFVHYVFLLMTLVSAALAVYALVICLRTKGLKRKWLWALCTLVTLSAFNLNWTTGEWAFQVFRLNLLGWGVMRSGWVGPWTMSFPIPAGALLFLWRHYSRTSLEAPAETVAPSRP</sequence>
<organism evidence="2 3">
    <name type="scientific">Massilia suwonensis</name>
    <dbReference type="NCBI Taxonomy" id="648895"/>
    <lineage>
        <taxon>Bacteria</taxon>
        <taxon>Pseudomonadati</taxon>
        <taxon>Pseudomonadota</taxon>
        <taxon>Betaproteobacteria</taxon>
        <taxon>Burkholderiales</taxon>
        <taxon>Oxalobacteraceae</taxon>
        <taxon>Telluria group</taxon>
        <taxon>Massilia</taxon>
    </lineage>
</organism>
<comment type="caution">
    <text evidence="2">The sequence shown here is derived from an EMBL/GenBank/DDBJ whole genome shotgun (WGS) entry which is preliminary data.</text>
</comment>
<keyword evidence="1" id="KW-0812">Transmembrane</keyword>
<gene>
    <name evidence="2" type="ORF">ACFPQ5_15830</name>
</gene>
<evidence type="ECO:0000256" key="1">
    <source>
        <dbReference type="SAM" id="Phobius"/>
    </source>
</evidence>
<feature type="transmembrane region" description="Helical" evidence="1">
    <location>
        <begin position="212"/>
        <end position="231"/>
    </location>
</feature>
<dbReference type="Proteomes" id="UP001596101">
    <property type="component" value="Unassembled WGS sequence"/>
</dbReference>
<evidence type="ECO:0000313" key="2">
    <source>
        <dbReference type="EMBL" id="MFC5479667.1"/>
    </source>
</evidence>
<keyword evidence="1" id="KW-0472">Membrane</keyword>
<keyword evidence="3" id="KW-1185">Reference proteome</keyword>
<feature type="transmembrane region" description="Helical" evidence="1">
    <location>
        <begin position="21"/>
        <end position="41"/>
    </location>
</feature>
<reference evidence="3" key="1">
    <citation type="journal article" date="2019" name="Int. J. Syst. Evol. Microbiol.">
        <title>The Global Catalogue of Microorganisms (GCM) 10K type strain sequencing project: providing services to taxonomists for standard genome sequencing and annotation.</title>
        <authorList>
            <consortium name="The Broad Institute Genomics Platform"/>
            <consortium name="The Broad Institute Genome Sequencing Center for Infectious Disease"/>
            <person name="Wu L."/>
            <person name="Ma J."/>
        </authorList>
    </citation>
    <scope>NUCLEOTIDE SEQUENCE [LARGE SCALE GENOMIC DNA]</scope>
    <source>
        <strain evidence="3">CCUG 43111</strain>
    </source>
</reference>
<evidence type="ECO:0000313" key="3">
    <source>
        <dbReference type="Proteomes" id="UP001596101"/>
    </source>
</evidence>
<feature type="transmembrane region" description="Helical" evidence="1">
    <location>
        <begin position="179"/>
        <end position="200"/>
    </location>
</feature>
<dbReference type="EMBL" id="JBHSMR010000013">
    <property type="protein sequence ID" value="MFC5479667.1"/>
    <property type="molecule type" value="Genomic_DNA"/>
</dbReference>
<proteinExistence type="predicted"/>
<feature type="transmembrane region" description="Helical" evidence="1">
    <location>
        <begin position="251"/>
        <end position="272"/>
    </location>
</feature>
<accession>A0ABW0MQZ6</accession>
<dbReference type="RefSeq" id="WP_379757573.1">
    <property type="nucleotide sequence ID" value="NZ_JBHSMR010000013.1"/>
</dbReference>
<name>A0ABW0MQZ6_9BURK</name>